<accession>A0A0B2UQD3</accession>
<protein>
    <submittedName>
        <fullName evidence="1">Uncharacterized protein</fullName>
    </submittedName>
</protein>
<gene>
    <name evidence="1" type="ORF">Tcan_02484</name>
</gene>
<comment type="caution">
    <text evidence="1">The sequence shown here is derived from an EMBL/GenBank/DDBJ whole genome shotgun (WGS) entry which is preliminary data.</text>
</comment>
<keyword evidence="2" id="KW-1185">Reference proteome</keyword>
<dbReference type="Proteomes" id="UP000031036">
    <property type="component" value="Unassembled WGS sequence"/>
</dbReference>
<reference evidence="1 2" key="1">
    <citation type="submission" date="2014-11" db="EMBL/GenBank/DDBJ databases">
        <title>Genetic blueprint of the zoonotic pathogen Toxocara canis.</title>
        <authorList>
            <person name="Zhu X.-Q."/>
            <person name="Korhonen P.K."/>
            <person name="Cai H."/>
            <person name="Young N.D."/>
            <person name="Nejsum P."/>
            <person name="von Samson-Himmelstjerna G."/>
            <person name="Boag P.R."/>
            <person name="Tan P."/>
            <person name="Li Q."/>
            <person name="Min J."/>
            <person name="Yang Y."/>
            <person name="Wang X."/>
            <person name="Fang X."/>
            <person name="Hall R.S."/>
            <person name="Hofmann A."/>
            <person name="Sternberg P.W."/>
            <person name="Jex A.R."/>
            <person name="Gasser R.B."/>
        </authorList>
    </citation>
    <scope>NUCLEOTIDE SEQUENCE [LARGE SCALE GENOMIC DNA]</scope>
    <source>
        <strain evidence="1">PN_DK_2014</strain>
    </source>
</reference>
<evidence type="ECO:0000313" key="1">
    <source>
        <dbReference type="EMBL" id="KHN71130.1"/>
    </source>
</evidence>
<sequence>MNEHCAFTVIGTLIGCTGQRRPHAGPQLNEESAIVILFGNDHDWSVRVTEKFLNNSNIVGYVTKLTPNVTPVVDFAFAQHNCDTILLTGCFPYLYHVRYHRVNKTLSIEYHVKCFWEEEFMLKVLNAQPQHSIA</sequence>
<name>A0A0B2UQD3_TOXCA</name>
<evidence type="ECO:0000313" key="2">
    <source>
        <dbReference type="Proteomes" id="UP000031036"/>
    </source>
</evidence>
<dbReference type="EMBL" id="JPKZ01022689">
    <property type="protein sequence ID" value="KHN71130.1"/>
    <property type="molecule type" value="Genomic_DNA"/>
</dbReference>
<organism evidence="1 2">
    <name type="scientific">Toxocara canis</name>
    <name type="common">Canine roundworm</name>
    <dbReference type="NCBI Taxonomy" id="6265"/>
    <lineage>
        <taxon>Eukaryota</taxon>
        <taxon>Metazoa</taxon>
        <taxon>Ecdysozoa</taxon>
        <taxon>Nematoda</taxon>
        <taxon>Chromadorea</taxon>
        <taxon>Rhabditida</taxon>
        <taxon>Spirurina</taxon>
        <taxon>Ascaridomorpha</taxon>
        <taxon>Ascaridoidea</taxon>
        <taxon>Toxocaridae</taxon>
        <taxon>Toxocara</taxon>
    </lineage>
</organism>
<dbReference type="AlphaFoldDB" id="A0A0B2UQD3"/>
<proteinExistence type="predicted"/>